<reference evidence="3 4" key="1">
    <citation type="submission" date="2019-02" db="EMBL/GenBank/DDBJ databases">
        <title>Deep-cultivation of Planctomycetes and their phenomic and genomic characterization uncovers novel biology.</title>
        <authorList>
            <person name="Wiegand S."/>
            <person name="Jogler M."/>
            <person name="Boedeker C."/>
            <person name="Pinto D."/>
            <person name="Vollmers J."/>
            <person name="Rivas-Marin E."/>
            <person name="Kohn T."/>
            <person name="Peeters S.H."/>
            <person name="Heuer A."/>
            <person name="Rast P."/>
            <person name="Oberbeckmann S."/>
            <person name="Bunk B."/>
            <person name="Jeske O."/>
            <person name="Meyerdierks A."/>
            <person name="Storesund J.E."/>
            <person name="Kallscheuer N."/>
            <person name="Luecker S."/>
            <person name="Lage O.M."/>
            <person name="Pohl T."/>
            <person name="Merkel B.J."/>
            <person name="Hornburger P."/>
            <person name="Mueller R.-W."/>
            <person name="Bruemmer F."/>
            <person name="Labrenz M."/>
            <person name="Spormann A.M."/>
            <person name="Op Den Camp H."/>
            <person name="Overmann J."/>
            <person name="Amann R."/>
            <person name="Jetten M.S.M."/>
            <person name="Mascher T."/>
            <person name="Medema M.H."/>
            <person name="Devos D.P."/>
            <person name="Kaster A.-K."/>
            <person name="Ovreas L."/>
            <person name="Rohde M."/>
            <person name="Galperin M.Y."/>
            <person name="Jogler C."/>
        </authorList>
    </citation>
    <scope>NUCLEOTIDE SEQUENCE [LARGE SCALE GENOMIC DNA]</scope>
    <source>
        <strain evidence="3 4">Pla111</strain>
    </source>
</reference>
<evidence type="ECO:0000313" key="4">
    <source>
        <dbReference type="Proteomes" id="UP000318995"/>
    </source>
</evidence>
<feature type="region of interest" description="Disordered" evidence="1">
    <location>
        <begin position="145"/>
        <end position="164"/>
    </location>
</feature>
<accession>A0A5C5WBS2</accession>
<dbReference type="Gene3D" id="2.40.70.10">
    <property type="entry name" value="Acid Proteases"/>
    <property type="match status" value="1"/>
</dbReference>
<dbReference type="PANTHER" id="PTHR38037:SF2">
    <property type="entry name" value="ATP-DEPENDENT ZINC PROTEASE DOMAIN-CONTAINING PROTEIN-RELATED"/>
    <property type="match status" value="1"/>
</dbReference>
<dbReference type="InterPro" id="IPR008503">
    <property type="entry name" value="Asp_endopeptidase"/>
</dbReference>
<dbReference type="RefSeq" id="WP_146570369.1">
    <property type="nucleotide sequence ID" value="NZ_SJPH01000001.1"/>
</dbReference>
<dbReference type="PANTHER" id="PTHR38037">
    <property type="entry name" value="ZN_PROTEASE DOMAIN-CONTAINING PROTEIN"/>
    <property type="match status" value="1"/>
</dbReference>
<keyword evidence="4" id="KW-1185">Reference proteome</keyword>
<name>A0A5C5WBS2_9BACT</name>
<organism evidence="3 4">
    <name type="scientific">Botrimarina hoheduenensis</name>
    <dbReference type="NCBI Taxonomy" id="2528000"/>
    <lineage>
        <taxon>Bacteria</taxon>
        <taxon>Pseudomonadati</taxon>
        <taxon>Planctomycetota</taxon>
        <taxon>Planctomycetia</taxon>
        <taxon>Pirellulales</taxon>
        <taxon>Lacipirellulaceae</taxon>
        <taxon>Botrimarina</taxon>
    </lineage>
</organism>
<dbReference type="SUPFAM" id="SSF50630">
    <property type="entry name" value="Acid proteases"/>
    <property type="match status" value="1"/>
</dbReference>
<proteinExistence type="predicted"/>
<dbReference type="InterPro" id="IPR021109">
    <property type="entry name" value="Peptidase_aspartic_dom_sf"/>
</dbReference>
<evidence type="ECO:0000259" key="2">
    <source>
        <dbReference type="Pfam" id="PF05618"/>
    </source>
</evidence>
<dbReference type="EMBL" id="SJPH01000001">
    <property type="protein sequence ID" value="TWT48356.1"/>
    <property type="molecule type" value="Genomic_DNA"/>
</dbReference>
<comment type="caution">
    <text evidence="3">The sequence shown here is derived from an EMBL/GenBank/DDBJ whole genome shotgun (WGS) entry which is preliminary data.</text>
</comment>
<evidence type="ECO:0000256" key="1">
    <source>
        <dbReference type="SAM" id="MobiDB-lite"/>
    </source>
</evidence>
<dbReference type="Proteomes" id="UP000318995">
    <property type="component" value="Unassembled WGS sequence"/>
</dbReference>
<dbReference type="OrthoDB" id="9782977at2"/>
<sequence>MSSARPSSDKDNTDPPASCLTVLGWREWIALPGLSIPRLRAKIDTGAKTSSLHAEACEEFEQDGAEWVRFVVRTPHHCYRCTSEVIDRRMVKSSNGQTEDRPVIRVEGQLGSVRWHLDLTLTDRTPMRFPMLLGRRAMDHRFVIDPARSYAQPKPPRRSRKPSA</sequence>
<feature type="compositionally biased region" description="Basic residues" evidence="1">
    <location>
        <begin position="155"/>
        <end position="164"/>
    </location>
</feature>
<dbReference type="Pfam" id="PF05618">
    <property type="entry name" value="Zn_protease"/>
    <property type="match status" value="1"/>
</dbReference>
<evidence type="ECO:0000313" key="3">
    <source>
        <dbReference type="EMBL" id="TWT48356.1"/>
    </source>
</evidence>
<gene>
    <name evidence="3" type="ORF">Pla111_01190</name>
</gene>
<feature type="domain" description="Retropepsin-like aspartic endopeptidase" evidence="2">
    <location>
        <begin position="22"/>
        <end position="155"/>
    </location>
</feature>
<dbReference type="AlphaFoldDB" id="A0A5C5WBS2"/>
<protein>
    <recommendedName>
        <fullName evidence="2">Retropepsin-like aspartic endopeptidase domain-containing protein</fullName>
    </recommendedName>
</protein>